<dbReference type="Pfam" id="PF12708">
    <property type="entry name" value="Pect-lyase_RHGA_epim"/>
    <property type="match status" value="1"/>
</dbReference>
<feature type="domain" description="Rhamnogalacturonase A/B/Epimerase-like pectate lyase" evidence="2">
    <location>
        <begin position="268"/>
        <end position="458"/>
    </location>
</feature>
<dbReference type="InterPro" id="IPR024535">
    <property type="entry name" value="RHGA/B-epi-like_pectate_lyase"/>
</dbReference>
<proteinExistence type="predicted"/>
<evidence type="ECO:0000313" key="3">
    <source>
        <dbReference type="EMBL" id="VFU10479.1"/>
    </source>
</evidence>
<dbReference type="EMBL" id="LR536450">
    <property type="protein sequence ID" value="VFU10479.1"/>
    <property type="molecule type" value="Genomic_DNA"/>
</dbReference>
<feature type="chain" id="PRO_5020638395" description="Rhamnogalacturonase A/B/Epimerase-like pectate lyase domain-containing protein" evidence="1">
    <location>
        <begin position="40"/>
        <end position="829"/>
    </location>
</feature>
<dbReference type="RefSeq" id="WP_166795972.1">
    <property type="nucleotide sequence ID" value="NZ_LR536450.1"/>
</dbReference>
<evidence type="ECO:0000259" key="2">
    <source>
        <dbReference type="Pfam" id="PF12708"/>
    </source>
</evidence>
<gene>
    <name evidence="3" type="ORF">MTUNDRAET4_3592</name>
</gene>
<protein>
    <recommendedName>
        <fullName evidence="2">Rhamnogalacturonase A/B/Epimerase-like pectate lyase domain-containing protein</fullName>
    </recommendedName>
</protein>
<dbReference type="KEGG" id="mtun:MTUNDRAET4_3592"/>
<sequence length="829" mass="87913">MPGTIIRFFNRLRYLPLIGRASLAGCIALFCAAPCAAWAKATIINAPFTANPGDFISLEGSGFGAAPQVFITPGNTNVRTQVPVTKGQDNVVVLRIPKNWAFSLYTVQVYDNASSTSNSVAINAPQAFQFWRADIAPGRPTRLYGRNLLVAGGSPSIILLDTQTNAQLAASVAPSNSTFFFLTFIPPSGIVAGHTYKAIVSNGLASTTTEATVLGHAAGGDYFGVDAPWAYDFVTKNGPGYNAGVAGTKQSDHHIFNVRTDPSLNPVARGDGVTNDAGAIQSALDQASRNGGGIVYLPAGTYNLGVTGIDIRAGVVLEGHSNADTKIIFGPTSAQGSSFGMSGIEIPDNAALTGIADLSIQNVDLTSQRVVNLDTRGGSISKFFIQRVNWELGSGASIFPVGDRISIMNSNFHQAVNFQNGSPATGGLGPIYIFGSSNLVFVGNTIKWATDQVLMNDMVNAFIESNHFTRSASDKVAATSAMAAAACCTSTPVGTGQMVSRRLGRQLTIQFGKNIIIANNIFDVSDGSLDSTLNDGETFLNESRGREDEGVVTSANSTSVSANAKSWNYYSNSMVIIVSGAGAGQWRHITQLSNNSTFTIDQPWDVVPAAGDHFTIAVPSFENAWINGNTMSNNPQGISLWAGAFLNTNVSSNKMTDNGGIYLNPISTNSDAVGLPEFSVSRNIEIKGNTLANINSTRSPFININLTNIWPNTFWGYSTLGVEVRNNSITTRSGTYSYPYPQGFQNVVYYQGQTPYVEQGKSALVGNIFQGNACINCPVDFQIGTGDLDTVIWNSYTVNSPGVTSTLLLDTSQLNYWVPGSIGTVIGHD</sequence>
<dbReference type="Gene3D" id="2.160.20.10">
    <property type="entry name" value="Single-stranded right-handed beta-helix, Pectin lyase-like"/>
    <property type="match status" value="1"/>
</dbReference>
<evidence type="ECO:0000256" key="1">
    <source>
        <dbReference type="SAM" id="SignalP"/>
    </source>
</evidence>
<dbReference type="SUPFAM" id="SSF51126">
    <property type="entry name" value="Pectin lyase-like"/>
    <property type="match status" value="1"/>
</dbReference>
<dbReference type="Proteomes" id="UP000294360">
    <property type="component" value="Chromosome"/>
</dbReference>
<dbReference type="InterPro" id="IPR011050">
    <property type="entry name" value="Pectin_lyase_fold/virulence"/>
</dbReference>
<evidence type="ECO:0000313" key="4">
    <source>
        <dbReference type="Proteomes" id="UP000294360"/>
    </source>
</evidence>
<reference evidence="3 4" key="1">
    <citation type="submission" date="2019-03" db="EMBL/GenBank/DDBJ databases">
        <authorList>
            <person name="Kox A.R. M."/>
        </authorList>
    </citation>
    <scope>NUCLEOTIDE SEQUENCE [LARGE SCALE GENOMIC DNA]</scope>
    <source>
        <strain evidence="3">MTUNDRAET4 annotated genome</strain>
    </source>
</reference>
<accession>A0A4U8Z5F0</accession>
<organism evidence="3 4">
    <name type="scientific">Methylocella tundrae</name>
    <dbReference type="NCBI Taxonomy" id="227605"/>
    <lineage>
        <taxon>Bacteria</taxon>
        <taxon>Pseudomonadati</taxon>
        <taxon>Pseudomonadota</taxon>
        <taxon>Alphaproteobacteria</taxon>
        <taxon>Hyphomicrobiales</taxon>
        <taxon>Beijerinckiaceae</taxon>
        <taxon>Methylocella</taxon>
    </lineage>
</organism>
<dbReference type="InterPro" id="IPR012334">
    <property type="entry name" value="Pectin_lyas_fold"/>
</dbReference>
<feature type="signal peptide" evidence="1">
    <location>
        <begin position="1"/>
        <end position="39"/>
    </location>
</feature>
<dbReference type="AlphaFoldDB" id="A0A4U8Z5F0"/>
<keyword evidence="1" id="KW-0732">Signal</keyword>
<name>A0A4U8Z5F0_METTU</name>